<reference evidence="1" key="2">
    <citation type="submission" date="2004-06" db="EMBL/GenBank/DDBJ databases">
        <authorList>
            <person name="Scherer S.W."/>
            <person name="Cheung J."/>
            <person name="MacDonald J.R."/>
            <person name="Osborne L.R."/>
            <person name="Nakabayashi K."/>
            <person name="Herbrick J.-A."/>
            <person name="Carson A.R."/>
            <person name="Parker-Katiraee L."/>
            <person name="Skaug J."/>
            <person name="Khaja R."/>
            <person name="Zhang J."/>
            <person name="Hudek A.K."/>
            <person name="Li M."/>
            <person name="Haddad M."/>
            <person name="Duggan G.E."/>
            <person name="Fernandez B.A."/>
            <person name="Kanematsu E."/>
            <person name="Gentles S."/>
            <person name="Christopoulos C.C."/>
            <person name="Choufani S."/>
            <person name="Kwasnicka D."/>
            <person name="Zheng X.H."/>
            <person name="Nusskern D."/>
            <person name="Zhang Q."/>
            <person name="Gu Z."/>
            <person name="Lu F."/>
            <person name="Zeesman S."/>
            <person name="Teshima I."/>
            <person name="Chitayat D."/>
            <person name="Shuman C."/>
            <person name="Weksberg R."/>
            <person name="Zackai E.H."/>
            <person name="Grebe T.A."/>
            <person name="Cox S.R."/>
            <person name="Kirkpatrick S.J."/>
            <person name="Rahman N."/>
            <person name="Friedman J.M."/>
            <person name="Heng H.H.Q."/>
            <person name="Pelicci P."/>
            <person name="Lococo F."/>
            <person name="Belloni E."/>
            <person name="Shaffer L.G."/>
            <person name="Morton C.C."/>
            <person name="Pober B."/>
            <person name="Gusella J."/>
            <person name="Bruns G."/>
            <person name="Korf B.R."/>
            <person name="Quade B.J."/>
            <person name="Ligon A.H."/>
            <person name="Ferguson H."/>
            <person name="Higgins A.W."/>
            <person name="Leach N.T."/>
            <person name="Herrick S.R."/>
            <person name="Lemyre E."/>
            <person name="Farra C.G."/>
            <person name="Kim H.-G."/>
            <person name="Summers A.M."/>
            <person name="Gripp K.W."/>
            <person name="Roberts W."/>
            <person name="Szatmari P."/>
            <person name="Winsor E.J.T."/>
            <person name="Grzeschik K.-H."/>
            <person name="Teebi A."/>
            <person name="Minassian B.A."/>
            <person name="Kere J."/>
            <person name="Armengol L."/>
            <person name="Pujana M.Angel."/>
            <person name="Estivill X."/>
            <person name="Wilson M.D."/>
            <person name="Koop B.F."/>
            <person name="Tosi S."/>
            <person name="Moore G.E."/>
            <person name="Boright A.P."/>
            <person name="Zlotorynski E."/>
            <person name="Kerem B."/>
            <person name="Kroisel P.M."/>
            <person name="Petek E."/>
            <person name="Oscier D.G."/>
            <person name="Mould S.J."/>
            <person name="Doehner H."/>
            <person name="Doehner K."/>
            <person name="Rommens J.M."/>
            <person name="Vincent J.B."/>
            <person name="Venter J.C."/>
            <person name="Li P.W."/>
            <person name="Mural R.J."/>
            <person name="Adams M.D."/>
            <person name="Tsui L.-C."/>
        </authorList>
    </citation>
    <scope>NUCLEOTIDE SEQUENCE</scope>
</reference>
<accession>A0A090N7Y3</accession>
<comment type="caution">
    <text evidence="1">The sequence shown here is derived from an EMBL/GenBank/DDBJ whole genome shotgun (WGS) entry which is preliminary data.</text>
</comment>
<reference evidence="1" key="1">
    <citation type="journal article" date="2003" name="Science">
        <title>Human chromosome 7: DNA sequence and biology.</title>
        <authorList>
            <person name="Scherer S.W."/>
            <person name="Cheung J."/>
            <person name="MacDonald J.R."/>
            <person name="Osborne L.R."/>
            <person name="Nakabayashi K."/>
            <person name="Herbrick J.A."/>
            <person name="Carson A.R."/>
            <person name="Parker-Katiraee L."/>
            <person name="Skaug J."/>
            <person name="Khaja R."/>
            <person name="Zhang J."/>
            <person name="Hudek A.K."/>
            <person name="Li M."/>
            <person name="Haddad M."/>
            <person name="Duggan G.E."/>
            <person name="Fernandez B.A."/>
            <person name="Kanematsu E."/>
            <person name="Gentles S."/>
            <person name="Christopoulos C.C."/>
            <person name="Choufani S."/>
            <person name="Kwasnicka D."/>
            <person name="Zheng X.H."/>
            <person name="Lai Z."/>
            <person name="Nusskern D."/>
            <person name="Zhang Q."/>
            <person name="Gu Z."/>
            <person name="Lu F."/>
            <person name="Zeesman S."/>
            <person name="Nowaczyk M.J."/>
            <person name="Teshima I."/>
            <person name="Chitayat D."/>
            <person name="Shuman C."/>
            <person name="Weksberg R."/>
            <person name="Zackai E.H."/>
            <person name="Grebe T.A."/>
            <person name="Cox S.R."/>
            <person name="Kirkpatrick S.J."/>
            <person name="Rahman N."/>
            <person name="Friedman J.M."/>
            <person name="Heng H.H."/>
            <person name="Pelicci P.G."/>
            <person name="Lo-Coco F."/>
            <person name="Belloni E."/>
            <person name="Shaffer L.G."/>
            <person name="Pober B."/>
            <person name="Morton C.C."/>
            <person name="Gusella J.F."/>
            <person name="Bruns G.A."/>
            <person name="Korf B.R."/>
            <person name="Quade B.J."/>
            <person name="Ligon A.H."/>
            <person name="Ferguson H."/>
            <person name="Higgins A.W."/>
            <person name="Leach N.T."/>
            <person name="Herrick S.R."/>
            <person name="Lemyre E."/>
            <person name="Farra C.G."/>
            <person name="Kim H.G."/>
            <person name="Summers A.M."/>
            <person name="Gripp K.W."/>
            <person name="Roberts W."/>
            <person name="Szatmari P."/>
            <person name="Winsor E.J."/>
            <person name="Grzeschik K.H."/>
            <person name="Teebi A."/>
            <person name="Minassian B.A."/>
            <person name="Kere J."/>
            <person name="Armengol L."/>
            <person name="Pujana M.A."/>
            <person name="Estivill X."/>
            <person name="Wilson M.D."/>
            <person name="Koop B.F."/>
            <person name="Tosi S."/>
            <person name="Moore G.E."/>
            <person name="Boright A.P."/>
            <person name="Zlotorynski E."/>
            <person name="Kerem B."/>
            <person name="Kroisel P.M."/>
            <person name="Petek E."/>
            <person name="Oscier D.G."/>
            <person name="Mould S.J."/>
            <person name="Dohner H."/>
            <person name="Dohner K."/>
            <person name="Rommens J.M."/>
            <person name="Vincent J.B."/>
            <person name="Venter J.C."/>
            <person name="Li P.W."/>
            <person name="Mural R.J."/>
            <person name="Adams M.D."/>
            <person name="Tsui L.C."/>
        </authorList>
    </citation>
    <scope>NUCLEOTIDE SEQUENCE [LARGE SCALE GENOMIC DNA]</scope>
</reference>
<evidence type="ECO:0000313" key="1">
    <source>
        <dbReference type="EMBL" id="EAL24512.1"/>
    </source>
</evidence>
<organism evidence="1">
    <name type="scientific">Homo sapiens</name>
    <name type="common">Human</name>
    <dbReference type="NCBI Taxonomy" id="9606"/>
    <lineage>
        <taxon>Eukaryota</taxon>
        <taxon>Metazoa</taxon>
        <taxon>Chordata</taxon>
        <taxon>Craniata</taxon>
        <taxon>Vertebrata</taxon>
        <taxon>Euteleostomi</taxon>
        <taxon>Mammalia</taxon>
        <taxon>Eutheria</taxon>
        <taxon>Euarchontoglires</taxon>
        <taxon>Primates</taxon>
        <taxon>Haplorrhini</taxon>
        <taxon>Catarrhini</taxon>
        <taxon>Hominidae</taxon>
        <taxon>Homo</taxon>
    </lineage>
</organism>
<dbReference type="AlphaFoldDB" id="A0A090N7Y3"/>
<gene>
    <name evidence="1" type="primary">LOC401433</name>
    <name evidence="1" type="ORF">tcag7.1289</name>
</gene>
<sequence length="161" mass="17555">MGLLGGKQIGAGEPAETAPCTVLRVRLKHTQTSGVARSCCVPEPLGPVAATRGIPTREDLSIVLKGRFRWRRPENRLECCLRAVLPAGPEPAQTFTLTPACRRHCCLVMLRSGLSSPSLTRQLQSPPYLPTAENGACIKPSRETQWGMDPKHGRCTHFAFL</sequence>
<protein>
    <submittedName>
        <fullName evidence="1">Hypothetical gene supported by AK127717</fullName>
    </submittedName>
</protein>
<dbReference type="EMBL" id="AACC02000108">
    <property type="protein sequence ID" value="EAL24512.1"/>
    <property type="molecule type" value="Genomic_DNA"/>
</dbReference>
<proteinExistence type="predicted"/>
<name>A0A090N7Y3_HUMAN</name>